<evidence type="ECO:0000256" key="1">
    <source>
        <dbReference type="ARBA" id="ARBA00001947"/>
    </source>
</evidence>
<dbReference type="PANTHER" id="PTHR43808">
    <property type="entry name" value="ACETYLORNITHINE DEACETYLASE"/>
    <property type="match status" value="1"/>
</dbReference>
<dbReference type="EMBL" id="CZKB01000005">
    <property type="protein sequence ID" value="CUR57834.1"/>
    <property type="molecule type" value="Genomic_DNA"/>
</dbReference>
<dbReference type="PANTHER" id="PTHR43808:SF9">
    <property type="entry name" value="BLL0789 PROTEIN"/>
    <property type="match status" value="1"/>
</dbReference>
<sequence>MSSGALAADAIDLDALLDDVRTLVGCESPSADLAAVARSAAVVAEVGTRWLGVAPERIVLDGCTHLRWRLGSAPSRVLLLGHHDTVWPIGTLARRPFAVDDGVLRGPGCFDMLAGLAMAFQAAAGTDGVTILVTGDEELGSPTSRALVEEEGAAAEAVLVLEASADGGALKTERKGVSLYDVDVTGRAAHAGLEPERGTNAAVELAHVVLALSGLGDASVGTTVTPTRATAGTTTNTVPAAASVAVDVRARTAEEQRRVDAAVRSLRPVLPGAAIAVRGGPNRPPLEASASAALFDRACRVAARLGLPAPTSASVGGASDGNFTAGVGTPTLDGLGAVGGGAHAEDEHVLVAELPGRTALLRGLVADLLADPGPPLDERTNPDAATRGARP</sequence>
<dbReference type="Gene3D" id="3.30.70.360">
    <property type="match status" value="1"/>
</dbReference>
<evidence type="ECO:0000256" key="4">
    <source>
        <dbReference type="ARBA" id="ARBA00022833"/>
    </source>
</evidence>
<comment type="cofactor">
    <cofactor evidence="1">
        <name>Zn(2+)</name>
        <dbReference type="ChEBI" id="CHEBI:29105"/>
    </cofactor>
</comment>
<dbReference type="InterPro" id="IPR036264">
    <property type="entry name" value="Bact_exopeptidase_dim_dom"/>
</dbReference>
<dbReference type="Pfam" id="PF07687">
    <property type="entry name" value="M20_dimer"/>
    <property type="match status" value="1"/>
</dbReference>
<evidence type="ECO:0000256" key="2">
    <source>
        <dbReference type="ARBA" id="ARBA00022723"/>
    </source>
</evidence>
<reference evidence="7" key="1">
    <citation type="submission" date="2015-08" db="EMBL/GenBank/DDBJ databases">
        <authorList>
            <person name="Babu N.S."/>
            <person name="Beckwith C.J."/>
            <person name="Beseler K.G."/>
            <person name="Brison A."/>
            <person name="Carone J.V."/>
            <person name="Caskin T.P."/>
            <person name="Diamond M."/>
            <person name="Durham M.E."/>
            <person name="Foxe J.M."/>
            <person name="Go M."/>
            <person name="Henderson B.A."/>
            <person name="Jones I.B."/>
            <person name="McGettigan J.A."/>
            <person name="Micheletti S.J."/>
            <person name="Nasrallah M.E."/>
            <person name="Ortiz D."/>
            <person name="Piller C.R."/>
            <person name="Privatt S.R."/>
            <person name="Schneider S.L."/>
            <person name="Sharp S."/>
            <person name="Smith T.C."/>
            <person name="Stanton J.D."/>
            <person name="Ullery H.E."/>
            <person name="Wilson R.J."/>
            <person name="Serrano M.G."/>
            <person name="Buck G."/>
            <person name="Lee V."/>
            <person name="Wang Y."/>
            <person name="Carvalho R."/>
            <person name="Voegtly L."/>
            <person name="Shi R."/>
            <person name="Duckworth R."/>
            <person name="Johnson A."/>
            <person name="Loviza R."/>
            <person name="Walstead R."/>
            <person name="Shah Z."/>
            <person name="Kiflezghi M."/>
            <person name="Wade K."/>
            <person name="Ball S.L."/>
            <person name="Bradley K.W."/>
            <person name="Asai D.J."/>
            <person name="Bowman C.A."/>
            <person name="Russell D.A."/>
            <person name="Pope W.H."/>
            <person name="Jacobs-Sera D."/>
            <person name="Hendrix R.W."/>
            <person name="Hatfull G.F."/>
        </authorList>
    </citation>
    <scope>NUCLEOTIDE SEQUENCE</scope>
</reference>
<dbReference type="PIRSF" id="PIRSF037238">
    <property type="entry name" value="Carboxypeptidase_G2"/>
    <property type="match status" value="1"/>
</dbReference>
<dbReference type="Pfam" id="PF01546">
    <property type="entry name" value="Peptidase_M20"/>
    <property type="match status" value="1"/>
</dbReference>
<feature type="region of interest" description="Disordered" evidence="5">
    <location>
        <begin position="370"/>
        <end position="391"/>
    </location>
</feature>
<dbReference type="GO" id="GO:0016787">
    <property type="term" value="F:hydrolase activity"/>
    <property type="evidence" value="ECO:0007669"/>
    <property type="project" value="UniProtKB-KW"/>
</dbReference>
<dbReference type="InterPro" id="IPR002933">
    <property type="entry name" value="Peptidase_M20"/>
</dbReference>
<dbReference type="GO" id="GO:0046872">
    <property type="term" value="F:metal ion binding"/>
    <property type="evidence" value="ECO:0007669"/>
    <property type="project" value="UniProtKB-KW"/>
</dbReference>
<evidence type="ECO:0000259" key="6">
    <source>
        <dbReference type="Pfam" id="PF07687"/>
    </source>
</evidence>
<evidence type="ECO:0000256" key="3">
    <source>
        <dbReference type="ARBA" id="ARBA00022801"/>
    </source>
</evidence>
<dbReference type="SUPFAM" id="SSF53187">
    <property type="entry name" value="Zn-dependent exopeptidases"/>
    <property type="match status" value="1"/>
</dbReference>
<evidence type="ECO:0000313" key="7">
    <source>
        <dbReference type="EMBL" id="CUR57834.1"/>
    </source>
</evidence>
<proteinExistence type="predicted"/>
<name>A0A2P2C762_9ZZZZ</name>
<dbReference type="PROSITE" id="PS00758">
    <property type="entry name" value="ARGE_DAPE_CPG2_1"/>
    <property type="match status" value="1"/>
</dbReference>
<dbReference type="AlphaFoldDB" id="A0A2P2C762"/>
<feature type="domain" description="Peptidase M20 dimerisation" evidence="6">
    <location>
        <begin position="172"/>
        <end position="265"/>
    </location>
</feature>
<keyword evidence="4" id="KW-0862">Zinc</keyword>
<evidence type="ECO:0000256" key="5">
    <source>
        <dbReference type="SAM" id="MobiDB-lite"/>
    </source>
</evidence>
<keyword evidence="2" id="KW-0479">Metal-binding</keyword>
<protein>
    <submittedName>
        <fullName evidence="7">Peptidase dimerization domain protein</fullName>
    </submittedName>
</protein>
<dbReference type="InterPro" id="IPR011650">
    <property type="entry name" value="Peptidase_M20_dimer"/>
</dbReference>
<dbReference type="InterPro" id="IPR017150">
    <property type="entry name" value="Pept_M20_glutamate_carboxypep"/>
</dbReference>
<organism evidence="7">
    <name type="scientific">metagenome</name>
    <dbReference type="NCBI Taxonomy" id="256318"/>
    <lineage>
        <taxon>unclassified sequences</taxon>
        <taxon>metagenomes</taxon>
    </lineage>
</organism>
<dbReference type="SUPFAM" id="SSF55031">
    <property type="entry name" value="Bacterial exopeptidase dimerisation domain"/>
    <property type="match status" value="1"/>
</dbReference>
<dbReference type="InterPro" id="IPR050072">
    <property type="entry name" value="Peptidase_M20A"/>
</dbReference>
<gene>
    <name evidence="7" type="ORF">NOCA1130246</name>
</gene>
<dbReference type="InterPro" id="IPR001261">
    <property type="entry name" value="ArgE/DapE_CS"/>
</dbReference>
<keyword evidence="3" id="KW-0378">Hydrolase</keyword>
<accession>A0A2P2C762</accession>
<dbReference type="Gene3D" id="3.40.630.10">
    <property type="entry name" value="Zn peptidases"/>
    <property type="match status" value="1"/>
</dbReference>